<evidence type="ECO:0000313" key="2">
    <source>
        <dbReference type="EMBL" id="VUX16347.1"/>
    </source>
</evidence>
<keyword evidence="1" id="KW-0472">Membrane</keyword>
<dbReference type="PANTHER" id="PTHR11328">
    <property type="entry name" value="MAJOR FACILITATOR SUPERFAMILY DOMAIN-CONTAINING PROTEIN"/>
    <property type="match status" value="1"/>
</dbReference>
<feature type="transmembrane region" description="Helical" evidence="1">
    <location>
        <begin position="38"/>
        <end position="59"/>
    </location>
</feature>
<accession>A0A564UA58</accession>
<feature type="transmembrane region" description="Helical" evidence="1">
    <location>
        <begin position="369"/>
        <end position="389"/>
    </location>
</feature>
<dbReference type="InterPro" id="IPR001927">
    <property type="entry name" value="Na/Gal_symport"/>
</dbReference>
<feature type="transmembrane region" description="Helical" evidence="1">
    <location>
        <begin position="108"/>
        <end position="128"/>
    </location>
</feature>
<evidence type="ECO:0000256" key="1">
    <source>
        <dbReference type="SAM" id="Phobius"/>
    </source>
</evidence>
<dbReference type="GO" id="GO:0015293">
    <property type="term" value="F:symporter activity"/>
    <property type="evidence" value="ECO:0007669"/>
    <property type="project" value="InterPro"/>
</dbReference>
<feature type="transmembrane region" description="Helical" evidence="1">
    <location>
        <begin position="184"/>
        <end position="205"/>
    </location>
</feature>
<dbReference type="Gene3D" id="1.20.1250.20">
    <property type="entry name" value="MFS general substrate transporter like domains"/>
    <property type="match status" value="2"/>
</dbReference>
<dbReference type="SUPFAM" id="SSF103473">
    <property type="entry name" value="MFS general substrate transporter"/>
    <property type="match status" value="1"/>
</dbReference>
<dbReference type="InterPro" id="IPR039672">
    <property type="entry name" value="MFS_2"/>
</dbReference>
<feature type="transmembrane region" description="Helical" evidence="1">
    <location>
        <begin position="12"/>
        <end position="32"/>
    </location>
</feature>
<reference evidence="2 3" key="1">
    <citation type="submission" date="2019-07" db="EMBL/GenBank/DDBJ databases">
        <authorList>
            <person name="Hibberd C M."/>
            <person name="Gehrig L. J."/>
            <person name="Chang H.-W."/>
            <person name="Venkatesh S."/>
        </authorList>
    </citation>
    <scope>NUCLEOTIDE SEQUENCE [LARGE SCALE GENOMIC DNA]</scope>
    <source>
        <strain evidence="2">Ruminococcus_torques_SSTS_Bg7063</strain>
    </source>
</reference>
<dbReference type="Pfam" id="PF13347">
    <property type="entry name" value="MFS_2"/>
    <property type="match status" value="1"/>
</dbReference>
<feature type="transmembrane region" description="Helical" evidence="1">
    <location>
        <begin position="326"/>
        <end position="348"/>
    </location>
</feature>
<gene>
    <name evidence="2" type="primary">uidB_2</name>
    <name evidence="2" type="ORF">RTSSTS7063_02207</name>
</gene>
<dbReference type="GO" id="GO:0006814">
    <property type="term" value="P:sodium ion transport"/>
    <property type="evidence" value="ECO:0007669"/>
    <property type="project" value="InterPro"/>
</dbReference>
<feature type="transmembrane region" description="Helical" evidence="1">
    <location>
        <begin position="80"/>
        <end position="102"/>
    </location>
</feature>
<keyword evidence="1" id="KW-0812">Transmembrane</keyword>
<dbReference type="RefSeq" id="WP_144367505.1">
    <property type="nucleotide sequence ID" value="NZ_CABHNA010000071.1"/>
</dbReference>
<keyword evidence="1" id="KW-1133">Transmembrane helix</keyword>
<evidence type="ECO:0000313" key="3">
    <source>
        <dbReference type="Proteomes" id="UP000363661"/>
    </source>
</evidence>
<dbReference type="GO" id="GO:0005886">
    <property type="term" value="C:plasma membrane"/>
    <property type="evidence" value="ECO:0007669"/>
    <property type="project" value="TreeGrafter"/>
</dbReference>
<dbReference type="NCBIfam" id="TIGR00792">
    <property type="entry name" value="gph"/>
    <property type="match status" value="1"/>
</dbReference>
<keyword evidence="3" id="KW-1185">Reference proteome</keyword>
<feature type="transmembrane region" description="Helical" evidence="1">
    <location>
        <begin position="409"/>
        <end position="431"/>
    </location>
</feature>
<name>A0A564UA58_9FIRM</name>
<organism evidence="2 3">
    <name type="scientific">[Ruminococcus] torques</name>
    <dbReference type="NCBI Taxonomy" id="33039"/>
    <lineage>
        <taxon>Bacteria</taxon>
        <taxon>Bacillati</taxon>
        <taxon>Bacillota</taxon>
        <taxon>Clostridia</taxon>
        <taxon>Lachnospirales</taxon>
        <taxon>Lachnospiraceae</taxon>
        <taxon>Mediterraneibacter</taxon>
    </lineage>
</organism>
<dbReference type="Proteomes" id="UP000363661">
    <property type="component" value="Unassembled WGS sequence"/>
</dbReference>
<dbReference type="InterPro" id="IPR036259">
    <property type="entry name" value="MFS_trans_sf"/>
</dbReference>
<feature type="transmembrane region" description="Helical" evidence="1">
    <location>
        <begin position="268"/>
        <end position="289"/>
    </location>
</feature>
<dbReference type="AlphaFoldDB" id="A0A564UA58"/>
<feature type="transmembrane region" description="Helical" evidence="1">
    <location>
        <begin position="239"/>
        <end position="262"/>
    </location>
</feature>
<dbReference type="CDD" id="cd17332">
    <property type="entry name" value="MFS_MelB_like"/>
    <property type="match status" value="1"/>
</dbReference>
<dbReference type="GO" id="GO:0008643">
    <property type="term" value="P:carbohydrate transport"/>
    <property type="evidence" value="ECO:0007669"/>
    <property type="project" value="InterPro"/>
</dbReference>
<dbReference type="EMBL" id="CABHNA010000071">
    <property type="protein sequence ID" value="VUX16347.1"/>
    <property type="molecule type" value="Genomic_DNA"/>
</dbReference>
<proteinExistence type="predicted"/>
<feature type="transmembrane region" description="Helical" evidence="1">
    <location>
        <begin position="149"/>
        <end position="172"/>
    </location>
</feature>
<feature type="transmembrane region" description="Helical" evidence="1">
    <location>
        <begin position="301"/>
        <end position="320"/>
    </location>
</feature>
<sequence length="451" mass="48628">MDVVKKGTKFSILFGLLGQSLLTGLVAGYITYFGTDIVGVSALAMGNILLISRIFDGVTDLMMGAVIDKTKSKKGKARPWIFRAMIPFALFTILLFALPVNFGAGAKIVWIFVMYNLYAIAYTALGCAMNTLNIRLTRNEKEINSLSTFMMFGMILGNVVINASAVGILTALSGGSSNYTQSAFVIMAIILSVVSLLGSILTYVTTKEIPDEEKRVEQKESTLKSVSALLKNKYWMMQLLNTVCIYLGLNCRLAAMIYYGLYVLKNPGLIPVLVIADNVPSLIAMPFALGISNKIGKRKASLIGLCCTMIGFALMFLNIYNLPIFILGLVIKGICFAPVQGAGNAFVADSALYGEWKFGVKSEGMAYSAISFANKVSSGLSGVLVGWVLGLTGYVANAATQTPAATNGIIFLYIGVTFICTVVQIIIFVLYNLDGKMPEIRNALAVKNTEK</sequence>
<protein>
    <submittedName>
        <fullName evidence="2">Glucuronide carrier protein</fullName>
    </submittedName>
</protein>
<dbReference type="PANTHER" id="PTHR11328:SF24">
    <property type="entry name" value="MAJOR FACILITATOR SUPERFAMILY (MFS) PROFILE DOMAIN-CONTAINING PROTEIN"/>
    <property type="match status" value="1"/>
</dbReference>